<evidence type="ECO:0000256" key="1">
    <source>
        <dbReference type="SAM" id="MobiDB-lite"/>
    </source>
</evidence>
<name>A0A9Q3FTF4_9BASI</name>
<feature type="region of interest" description="Disordered" evidence="1">
    <location>
        <begin position="73"/>
        <end position="105"/>
    </location>
</feature>
<sequence length="124" mass="13891">MQIKVEQVHLFSILVTWYDFLARTSNQPDPPKNCMKDGWALSNLEESQYSCLPPQASILVEIHPRRLPYFTLGTSKDINNPKSASRASSSNHHSRSRGVGSLSINGFKAQEKKAMVSGGIERFQ</sequence>
<dbReference type="AlphaFoldDB" id="A0A9Q3FTF4"/>
<protein>
    <submittedName>
        <fullName evidence="2">Uncharacterized protein</fullName>
    </submittedName>
</protein>
<organism evidence="2 3">
    <name type="scientific">Austropuccinia psidii MF-1</name>
    <dbReference type="NCBI Taxonomy" id="1389203"/>
    <lineage>
        <taxon>Eukaryota</taxon>
        <taxon>Fungi</taxon>
        <taxon>Dikarya</taxon>
        <taxon>Basidiomycota</taxon>
        <taxon>Pucciniomycotina</taxon>
        <taxon>Pucciniomycetes</taxon>
        <taxon>Pucciniales</taxon>
        <taxon>Sphaerophragmiaceae</taxon>
        <taxon>Austropuccinia</taxon>
    </lineage>
</organism>
<dbReference type="Proteomes" id="UP000765509">
    <property type="component" value="Unassembled WGS sequence"/>
</dbReference>
<proteinExistence type="predicted"/>
<keyword evidence="3" id="KW-1185">Reference proteome</keyword>
<feature type="compositionally biased region" description="Polar residues" evidence="1">
    <location>
        <begin position="73"/>
        <end position="82"/>
    </location>
</feature>
<comment type="caution">
    <text evidence="2">The sequence shown here is derived from an EMBL/GenBank/DDBJ whole genome shotgun (WGS) entry which is preliminary data.</text>
</comment>
<evidence type="ECO:0000313" key="3">
    <source>
        <dbReference type="Proteomes" id="UP000765509"/>
    </source>
</evidence>
<accession>A0A9Q3FTF4</accession>
<gene>
    <name evidence="2" type="ORF">O181_084027</name>
</gene>
<dbReference type="EMBL" id="AVOT02049140">
    <property type="protein sequence ID" value="MBW0544312.1"/>
    <property type="molecule type" value="Genomic_DNA"/>
</dbReference>
<evidence type="ECO:0000313" key="2">
    <source>
        <dbReference type="EMBL" id="MBW0544312.1"/>
    </source>
</evidence>
<reference evidence="2" key="1">
    <citation type="submission" date="2021-03" db="EMBL/GenBank/DDBJ databases">
        <title>Draft genome sequence of rust myrtle Austropuccinia psidii MF-1, a brazilian biotype.</title>
        <authorList>
            <person name="Quecine M.C."/>
            <person name="Pachon D.M.R."/>
            <person name="Bonatelli M.L."/>
            <person name="Correr F.H."/>
            <person name="Franceschini L.M."/>
            <person name="Leite T.F."/>
            <person name="Margarido G.R.A."/>
            <person name="Almeida C.A."/>
            <person name="Ferrarezi J.A."/>
            <person name="Labate C.A."/>
        </authorList>
    </citation>
    <scope>NUCLEOTIDE SEQUENCE</scope>
    <source>
        <strain evidence="2">MF-1</strain>
    </source>
</reference>